<dbReference type="AlphaFoldDB" id="A0A7W9PSR3"/>
<dbReference type="PANTHER" id="PTHR33495:SF2">
    <property type="entry name" value="ANTI-SIGMA FACTOR ANTAGONIST TM_1081-RELATED"/>
    <property type="match status" value="1"/>
</dbReference>
<dbReference type="Proteomes" id="UP000585836">
    <property type="component" value="Unassembled WGS sequence"/>
</dbReference>
<dbReference type="GO" id="GO:0043856">
    <property type="term" value="F:anti-sigma factor antagonist activity"/>
    <property type="evidence" value="ECO:0007669"/>
    <property type="project" value="TreeGrafter"/>
</dbReference>
<dbReference type="InterPro" id="IPR002645">
    <property type="entry name" value="STAS_dom"/>
</dbReference>
<evidence type="ECO:0000313" key="2">
    <source>
        <dbReference type="EMBL" id="MBB5926949.1"/>
    </source>
</evidence>
<keyword evidence="3" id="KW-1185">Reference proteome</keyword>
<protein>
    <submittedName>
        <fullName evidence="2">Anti-anti-sigma factor</fullName>
    </submittedName>
</protein>
<dbReference type="InterPro" id="IPR036513">
    <property type="entry name" value="STAS_dom_sf"/>
</dbReference>
<comment type="caution">
    <text evidence="2">The sequence shown here is derived from an EMBL/GenBank/DDBJ whole genome shotgun (WGS) entry which is preliminary data.</text>
</comment>
<evidence type="ECO:0000259" key="1">
    <source>
        <dbReference type="PROSITE" id="PS50801"/>
    </source>
</evidence>
<reference evidence="2 3" key="1">
    <citation type="submission" date="2020-08" db="EMBL/GenBank/DDBJ databases">
        <title>Genomic Encyclopedia of Type Strains, Phase III (KMG-III): the genomes of soil and plant-associated and newly described type strains.</title>
        <authorList>
            <person name="Whitman W."/>
        </authorList>
    </citation>
    <scope>NUCLEOTIDE SEQUENCE [LARGE SCALE GENOMIC DNA]</scope>
    <source>
        <strain evidence="2 3">CECT 3313</strain>
    </source>
</reference>
<name>A0A7W9PSR3_9ACTN</name>
<organism evidence="2 3">
    <name type="scientific">Streptomyces echinatus</name>
    <dbReference type="NCBI Taxonomy" id="67293"/>
    <lineage>
        <taxon>Bacteria</taxon>
        <taxon>Bacillati</taxon>
        <taxon>Actinomycetota</taxon>
        <taxon>Actinomycetes</taxon>
        <taxon>Kitasatosporales</taxon>
        <taxon>Streptomycetaceae</taxon>
        <taxon>Streptomyces</taxon>
    </lineage>
</organism>
<dbReference type="PROSITE" id="PS50801">
    <property type="entry name" value="STAS"/>
    <property type="match status" value="1"/>
</dbReference>
<gene>
    <name evidence="2" type="ORF">FHS34_002405</name>
</gene>
<proteinExistence type="predicted"/>
<dbReference type="EMBL" id="JACHJK010000003">
    <property type="protein sequence ID" value="MBB5926949.1"/>
    <property type="molecule type" value="Genomic_DNA"/>
</dbReference>
<feature type="domain" description="STAS" evidence="1">
    <location>
        <begin position="18"/>
        <end position="130"/>
    </location>
</feature>
<evidence type="ECO:0000313" key="3">
    <source>
        <dbReference type="Proteomes" id="UP000585836"/>
    </source>
</evidence>
<dbReference type="Pfam" id="PF01740">
    <property type="entry name" value="STAS"/>
    <property type="match status" value="1"/>
</dbReference>
<dbReference type="CDD" id="cd07043">
    <property type="entry name" value="STAS_anti-anti-sigma_factors"/>
    <property type="match status" value="1"/>
</dbReference>
<dbReference type="Gene3D" id="3.30.750.24">
    <property type="entry name" value="STAS domain"/>
    <property type="match status" value="1"/>
</dbReference>
<dbReference type="RefSeq" id="WP_225817357.1">
    <property type="nucleotide sequence ID" value="NZ_BAAAWF010000044.1"/>
</dbReference>
<dbReference type="SUPFAM" id="SSF52091">
    <property type="entry name" value="SpoIIaa-like"/>
    <property type="match status" value="1"/>
</dbReference>
<accession>A0A7W9PSR3</accession>
<dbReference type="PANTHER" id="PTHR33495">
    <property type="entry name" value="ANTI-SIGMA FACTOR ANTAGONIST TM_1081-RELATED-RELATED"/>
    <property type="match status" value="1"/>
</dbReference>
<sequence>MATDRGHEDDGMQWESRATVKVTCHGRVFEIAVRGEVDYEENDLLQAAWAEADEAALPVTVVDLTQVTFADSGLLNALLDSWRRHRDAGRELILLGPFHPTVERLFSLTGTLEHFTITDSRARAMRTDDA</sequence>